<evidence type="ECO:0000256" key="6">
    <source>
        <dbReference type="ARBA" id="ARBA00022982"/>
    </source>
</evidence>
<comment type="caution">
    <text evidence="11">The sequence shown here is derived from an EMBL/GenBank/DDBJ whole genome shotgun (WGS) entry which is preliminary data.</text>
</comment>
<evidence type="ECO:0000256" key="1">
    <source>
        <dbReference type="ARBA" id="ARBA00004137"/>
    </source>
</evidence>
<dbReference type="AlphaFoldDB" id="A0AAV2Z7H4"/>
<proteinExistence type="inferred from homology"/>
<evidence type="ECO:0000256" key="5">
    <source>
        <dbReference type="ARBA" id="ARBA00022792"/>
    </source>
</evidence>
<dbReference type="InterPro" id="IPR003422">
    <property type="entry name" value="Cyt_b-c1_6"/>
</dbReference>
<organism evidence="11 12">
    <name type="scientific">Lagenidium giganteum</name>
    <dbReference type="NCBI Taxonomy" id="4803"/>
    <lineage>
        <taxon>Eukaryota</taxon>
        <taxon>Sar</taxon>
        <taxon>Stramenopiles</taxon>
        <taxon>Oomycota</taxon>
        <taxon>Peronosporomycetes</taxon>
        <taxon>Pythiales</taxon>
        <taxon>Pythiaceae</taxon>
    </lineage>
</organism>
<gene>
    <name evidence="11" type="ORF">N0F65_007661</name>
</gene>
<comment type="subcellular location">
    <subcellularLocation>
        <location evidence="1">Mitochondrion inner membrane</location>
        <topology evidence="1">Peripheral membrane protein</topology>
        <orientation evidence="1">Intermembrane side</orientation>
    </subcellularLocation>
</comment>
<evidence type="ECO:0000259" key="10">
    <source>
        <dbReference type="Pfam" id="PF02320"/>
    </source>
</evidence>
<dbReference type="GO" id="GO:0006122">
    <property type="term" value="P:mitochondrial electron transport, ubiquinol to cytochrome c"/>
    <property type="evidence" value="ECO:0007669"/>
    <property type="project" value="InterPro"/>
</dbReference>
<feature type="domain" description="Ubiquinol-cytochrome C reductase hinge" evidence="10">
    <location>
        <begin position="9"/>
        <end position="68"/>
    </location>
</feature>
<evidence type="ECO:0000256" key="8">
    <source>
        <dbReference type="ARBA" id="ARBA00023136"/>
    </source>
</evidence>
<dbReference type="Gene3D" id="1.10.287.20">
    <property type="entry name" value="Ubiquinol-cytochrome C reductase hinge domain"/>
    <property type="match status" value="1"/>
</dbReference>
<keyword evidence="4" id="KW-0679">Respiratory chain</keyword>
<evidence type="ECO:0000256" key="4">
    <source>
        <dbReference type="ARBA" id="ARBA00022660"/>
    </source>
</evidence>
<dbReference type="InterPro" id="IPR023184">
    <property type="entry name" value="Ubol_cytC_Rdtase_hinge_dom"/>
</dbReference>
<keyword evidence="8" id="KW-0472">Membrane</keyword>
<keyword evidence="5" id="KW-0999">Mitochondrion inner membrane</keyword>
<evidence type="ECO:0000256" key="3">
    <source>
        <dbReference type="ARBA" id="ARBA00022448"/>
    </source>
</evidence>
<comment type="similarity">
    <text evidence="2">Belongs to the UQCRH/QCR6 family.</text>
</comment>
<reference evidence="11" key="2">
    <citation type="journal article" date="2023" name="Microbiol Resour">
        <title>Decontamination and Annotation of the Draft Genome Sequence of the Oomycete Lagenidium giganteum ARSEF 373.</title>
        <authorList>
            <person name="Morgan W.R."/>
            <person name="Tartar A."/>
        </authorList>
    </citation>
    <scope>NUCLEOTIDE SEQUENCE</scope>
    <source>
        <strain evidence="11">ARSEF 373</strain>
    </source>
</reference>
<dbReference type="FunFam" id="1.10.287.20:FF:000001">
    <property type="entry name" value="Cytochrome b-c1 complex subunit 6"/>
    <property type="match status" value="1"/>
</dbReference>
<dbReference type="InterPro" id="IPR036811">
    <property type="entry name" value="Ubol_cytC_Rdtase_hinge_dom_sf"/>
</dbReference>
<evidence type="ECO:0000256" key="2">
    <source>
        <dbReference type="ARBA" id="ARBA00006498"/>
    </source>
</evidence>
<dbReference type="Proteomes" id="UP001146120">
    <property type="component" value="Unassembled WGS sequence"/>
</dbReference>
<dbReference type="EMBL" id="DAKRPA010000034">
    <property type="protein sequence ID" value="DBA02251.1"/>
    <property type="molecule type" value="Genomic_DNA"/>
</dbReference>
<name>A0AAV2Z7H4_9STRA</name>
<evidence type="ECO:0000313" key="12">
    <source>
        <dbReference type="Proteomes" id="UP001146120"/>
    </source>
</evidence>
<sequence>MQAGEDPVDVMPGIRKACEPKCAAAFEKYQACLGRVAAKGVGDCEGQYFDYLHCVDKCSVPQIMKHLK</sequence>
<reference evidence="11" key="1">
    <citation type="submission" date="2022-11" db="EMBL/GenBank/DDBJ databases">
        <authorList>
            <person name="Morgan W.R."/>
            <person name="Tartar A."/>
        </authorList>
    </citation>
    <scope>NUCLEOTIDE SEQUENCE</scope>
    <source>
        <strain evidence="11">ARSEF 373</strain>
    </source>
</reference>
<keyword evidence="3" id="KW-0813">Transport</keyword>
<dbReference type="PANTHER" id="PTHR15336:SF0">
    <property type="entry name" value="CYTOCHROME B-C1 COMPLEX SUBUNIT 6, MITOCHONDRIAL"/>
    <property type="match status" value="1"/>
</dbReference>
<evidence type="ECO:0000256" key="7">
    <source>
        <dbReference type="ARBA" id="ARBA00023128"/>
    </source>
</evidence>
<dbReference type="PANTHER" id="PTHR15336">
    <property type="entry name" value="UBIQUINOL-CYTOCHROME C REDUCTASE COMPLEX 7.8 KDA PROTEIN"/>
    <property type="match status" value="1"/>
</dbReference>
<evidence type="ECO:0000313" key="11">
    <source>
        <dbReference type="EMBL" id="DBA02251.1"/>
    </source>
</evidence>
<keyword evidence="6" id="KW-0249">Electron transport</keyword>
<keyword evidence="7" id="KW-0496">Mitochondrion</keyword>
<keyword evidence="9" id="KW-1015">Disulfide bond</keyword>
<dbReference type="GO" id="GO:0005743">
    <property type="term" value="C:mitochondrial inner membrane"/>
    <property type="evidence" value="ECO:0007669"/>
    <property type="project" value="UniProtKB-SubCell"/>
</dbReference>
<dbReference type="Pfam" id="PF02320">
    <property type="entry name" value="UCR_hinge"/>
    <property type="match status" value="1"/>
</dbReference>
<protein>
    <recommendedName>
        <fullName evidence="10">Ubiquinol-cytochrome C reductase hinge domain-containing protein</fullName>
    </recommendedName>
</protein>
<dbReference type="SUPFAM" id="SSF81531">
    <property type="entry name" value="Non-heme 11 kDa protein of cytochrome bc1 complex (Ubiquinol-cytochrome c reductase)"/>
    <property type="match status" value="1"/>
</dbReference>
<accession>A0AAV2Z7H4</accession>
<evidence type="ECO:0000256" key="9">
    <source>
        <dbReference type="ARBA" id="ARBA00023157"/>
    </source>
</evidence>
<keyword evidence="12" id="KW-1185">Reference proteome</keyword>